<dbReference type="EMBL" id="JADBEF010000001">
    <property type="protein sequence ID" value="MBE1557572.1"/>
    <property type="molecule type" value="Genomic_DNA"/>
</dbReference>
<dbReference type="SUPFAM" id="SSF103473">
    <property type="entry name" value="MFS general substrate transporter"/>
    <property type="match status" value="1"/>
</dbReference>
<dbReference type="InterPro" id="IPR036259">
    <property type="entry name" value="MFS_trans_sf"/>
</dbReference>
<feature type="transmembrane region" description="Helical" evidence="8">
    <location>
        <begin position="36"/>
        <end position="56"/>
    </location>
</feature>
<feature type="transmembrane region" description="Helical" evidence="8">
    <location>
        <begin position="7"/>
        <end position="30"/>
    </location>
</feature>
<dbReference type="PANTHER" id="PTHR42718:SF46">
    <property type="entry name" value="BLR6921 PROTEIN"/>
    <property type="match status" value="1"/>
</dbReference>
<evidence type="ECO:0000313" key="11">
    <source>
        <dbReference type="Proteomes" id="UP000661607"/>
    </source>
</evidence>
<evidence type="ECO:0000256" key="4">
    <source>
        <dbReference type="ARBA" id="ARBA00022692"/>
    </source>
</evidence>
<organism evidence="10 11">
    <name type="scientific">Nonomuraea africana</name>
    <dbReference type="NCBI Taxonomy" id="46171"/>
    <lineage>
        <taxon>Bacteria</taxon>
        <taxon>Bacillati</taxon>
        <taxon>Actinomycetota</taxon>
        <taxon>Actinomycetes</taxon>
        <taxon>Streptosporangiales</taxon>
        <taxon>Streptosporangiaceae</taxon>
        <taxon>Nonomuraea</taxon>
    </lineage>
</organism>
<comment type="caution">
    <text evidence="10">The sequence shown here is derived from an EMBL/GenBank/DDBJ whole genome shotgun (WGS) entry which is preliminary data.</text>
</comment>
<dbReference type="Pfam" id="PF07690">
    <property type="entry name" value="MFS_1"/>
    <property type="match status" value="1"/>
</dbReference>
<reference evidence="10 11" key="1">
    <citation type="submission" date="2020-10" db="EMBL/GenBank/DDBJ databases">
        <title>Sequencing the genomes of 1000 actinobacteria strains.</title>
        <authorList>
            <person name="Klenk H.-P."/>
        </authorList>
    </citation>
    <scope>NUCLEOTIDE SEQUENCE [LARGE SCALE GENOMIC DNA]</scope>
    <source>
        <strain evidence="10 11">DSM 43748</strain>
    </source>
</reference>
<evidence type="ECO:0000313" key="10">
    <source>
        <dbReference type="EMBL" id="MBE1557572.1"/>
    </source>
</evidence>
<evidence type="ECO:0000256" key="8">
    <source>
        <dbReference type="SAM" id="Phobius"/>
    </source>
</evidence>
<dbReference type="InterPro" id="IPR020846">
    <property type="entry name" value="MFS_dom"/>
</dbReference>
<evidence type="ECO:0000259" key="9">
    <source>
        <dbReference type="PROSITE" id="PS50850"/>
    </source>
</evidence>
<evidence type="ECO:0000256" key="5">
    <source>
        <dbReference type="ARBA" id="ARBA00022989"/>
    </source>
</evidence>
<protein>
    <submittedName>
        <fullName evidence="10">MFS family permease</fullName>
    </submittedName>
</protein>
<evidence type="ECO:0000256" key="3">
    <source>
        <dbReference type="ARBA" id="ARBA00022475"/>
    </source>
</evidence>
<feature type="region of interest" description="Disordered" evidence="7">
    <location>
        <begin position="79"/>
        <end position="107"/>
    </location>
</feature>
<dbReference type="Proteomes" id="UP000661607">
    <property type="component" value="Unassembled WGS sequence"/>
</dbReference>
<keyword evidence="3" id="KW-1003">Cell membrane</keyword>
<feature type="domain" description="Major facilitator superfamily (MFS) profile" evidence="9">
    <location>
        <begin position="1"/>
        <end position="107"/>
    </location>
</feature>
<dbReference type="InterPro" id="IPR011701">
    <property type="entry name" value="MFS"/>
</dbReference>
<evidence type="ECO:0000256" key="6">
    <source>
        <dbReference type="ARBA" id="ARBA00023136"/>
    </source>
</evidence>
<proteinExistence type="predicted"/>
<evidence type="ECO:0000256" key="7">
    <source>
        <dbReference type="SAM" id="MobiDB-lite"/>
    </source>
</evidence>
<comment type="subcellular location">
    <subcellularLocation>
        <location evidence="1">Cell membrane</location>
        <topology evidence="1">Multi-pass membrane protein</topology>
    </subcellularLocation>
</comment>
<accession>A0ABR9K6C9</accession>
<keyword evidence="11" id="KW-1185">Reference proteome</keyword>
<sequence>MIAAAQLLMVMDGTIVTVGLPVIGTGLGIAEVDLDWVLTAYALAFGGLLLAGGRAGDVFGRRRMFRAGLVVFLAASLPGSPKRARTPSVAAGHSRRSAPDPWRAARP</sequence>
<keyword evidence="4 8" id="KW-0812">Transmembrane</keyword>
<name>A0ABR9K6C9_9ACTN</name>
<dbReference type="PROSITE" id="PS50850">
    <property type="entry name" value="MFS"/>
    <property type="match status" value="1"/>
</dbReference>
<evidence type="ECO:0000256" key="2">
    <source>
        <dbReference type="ARBA" id="ARBA00022448"/>
    </source>
</evidence>
<dbReference type="Gene3D" id="1.20.1720.10">
    <property type="entry name" value="Multidrug resistance protein D"/>
    <property type="match status" value="1"/>
</dbReference>
<dbReference type="PANTHER" id="PTHR42718">
    <property type="entry name" value="MAJOR FACILITATOR SUPERFAMILY MULTIDRUG TRANSPORTER MFSC"/>
    <property type="match status" value="1"/>
</dbReference>
<evidence type="ECO:0000256" key="1">
    <source>
        <dbReference type="ARBA" id="ARBA00004651"/>
    </source>
</evidence>
<keyword evidence="5 8" id="KW-1133">Transmembrane helix</keyword>
<keyword evidence="6 8" id="KW-0472">Membrane</keyword>
<gene>
    <name evidence="10" type="ORF">H4W81_000351</name>
</gene>
<keyword evidence="2" id="KW-0813">Transport</keyword>